<dbReference type="RefSeq" id="WP_004811430.1">
    <property type="nucleotide sequence ID" value="NZ_KB849446.1"/>
</dbReference>
<dbReference type="PATRIC" id="fig|1217675.3.peg.40"/>
<sequence length="129" mass="14976">MTEQKLWCVAIAPEDDTELEQAPAVSKEIAERAVARYRAMHTAEGNKFIIESFDELIQVQEWKGTPEEHKNAEFIYDEAWFVEPMYQCKNLEQAVQVFKYGEIVHCYKLDGAELITSDFEQAKSFYEVA</sequence>
<evidence type="ECO:0000313" key="1">
    <source>
        <dbReference type="EMBL" id="ENV14699.1"/>
    </source>
</evidence>
<keyword evidence="2" id="KW-1185">Reference proteome</keyword>
<dbReference type="HOGENOM" id="CLU_1881270_0_0_6"/>
<accession>N8Y051</accession>
<gene>
    <name evidence="1" type="ORF">F965_00045</name>
</gene>
<evidence type="ECO:0000313" key="2">
    <source>
        <dbReference type="Proteomes" id="UP000018438"/>
    </source>
</evidence>
<dbReference type="AlphaFoldDB" id="N8Y051"/>
<proteinExistence type="predicted"/>
<protein>
    <submittedName>
        <fullName evidence="1">Uncharacterized protein</fullName>
    </submittedName>
</protein>
<dbReference type="Proteomes" id="UP000018438">
    <property type="component" value="Unassembled WGS sequence"/>
</dbReference>
<dbReference type="EMBL" id="APPI01000003">
    <property type="protein sequence ID" value="ENV14699.1"/>
    <property type="molecule type" value="Genomic_DNA"/>
</dbReference>
<reference evidence="1 2" key="1">
    <citation type="submission" date="2013-02" db="EMBL/GenBank/DDBJ databases">
        <title>The Genome Sequence of Acinetobacter schindleri NIPH 900.</title>
        <authorList>
            <consortium name="The Broad Institute Genome Sequencing Platform"/>
            <consortium name="The Broad Institute Genome Sequencing Center for Infectious Disease"/>
            <person name="Cerqueira G."/>
            <person name="Feldgarden M."/>
            <person name="Courvalin P."/>
            <person name="Perichon B."/>
            <person name="Grillot-Courvalin C."/>
            <person name="Clermont D."/>
            <person name="Rocha E."/>
            <person name="Yoon E.-J."/>
            <person name="Nemec A."/>
            <person name="Walker B."/>
            <person name="Young S.K."/>
            <person name="Zeng Q."/>
            <person name="Gargeya S."/>
            <person name="Fitzgerald M."/>
            <person name="Haas B."/>
            <person name="Abouelleil A."/>
            <person name="Alvarado L."/>
            <person name="Arachchi H.M."/>
            <person name="Berlin A.M."/>
            <person name="Chapman S.B."/>
            <person name="Dewar J."/>
            <person name="Goldberg J."/>
            <person name="Griggs A."/>
            <person name="Gujja S."/>
            <person name="Hansen M."/>
            <person name="Howarth C."/>
            <person name="Imamovic A."/>
            <person name="Larimer J."/>
            <person name="McCowan C."/>
            <person name="Murphy C."/>
            <person name="Neiman D."/>
            <person name="Pearson M."/>
            <person name="Priest M."/>
            <person name="Roberts A."/>
            <person name="Saif S."/>
            <person name="Shea T."/>
            <person name="Sisk P."/>
            <person name="Sykes S."/>
            <person name="Wortman J."/>
            <person name="Nusbaum C."/>
            <person name="Birren B."/>
        </authorList>
    </citation>
    <scope>NUCLEOTIDE SEQUENCE [LARGE SCALE GENOMIC DNA]</scope>
    <source>
        <strain evidence="1 2">NIPH 900</strain>
    </source>
</reference>
<comment type="caution">
    <text evidence="1">The sequence shown here is derived from an EMBL/GenBank/DDBJ whole genome shotgun (WGS) entry which is preliminary data.</text>
</comment>
<name>N8Y051_9GAMM</name>
<organism evidence="1 2">
    <name type="scientific">Acinetobacter schindleri NIPH 900</name>
    <dbReference type="NCBI Taxonomy" id="1217675"/>
    <lineage>
        <taxon>Bacteria</taxon>
        <taxon>Pseudomonadati</taxon>
        <taxon>Pseudomonadota</taxon>
        <taxon>Gammaproteobacteria</taxon>
        <taxon>Moraxellales</taxon>
        <taxon>Moraxellaceae</taxon>
        <taxon>Acinetobacter</taxon>
    </lineage>
</organism>